<evidence type="ECO:0000256" key="1">
    <source>
        <dbReference type="ARBA" id="ARBA00010641"/>
    </source>
</evidence>
<dbReference type="RefSeq" id="WP_130650392.1">
    <property type="nucleotide sequence ID" value="NZ_BMHA01000012.1"/>
</dbReference>
<dbReference type="SUPFAM" id="SSF88659">
    <property type="entry name" value="Sigma3 and sigma4 domains of RNA polymerase sigma factors"/>
    <property type="match status" value="1"/>
</dbReference>
<keyword evidence="8" id="KW-1185">Reference proteome</keyword>
<dbReference type="InterPro" id="IPR036388">
    <property type="entry name" value="WH-like_DNA-bd_sf"/>
</dbReference>
<dbReference type="OrthoDB" id="265863at2"/>
<sequence>MDRAAVEVLVRSAAAGDQDAFDELVARYSGLVWAVVRAHRLGDADAQDVFQTTWLRLVEHLDRLRDPRAVGGWLATTARHESLRLLRAADRTRPVAADELDLADESRPASDAGLLGDEQRAVVWAAFDQLGERCRGLLRLLMADPTPSYEEVGAALDMPIGSIGPTRGRCLGQLREHLRTRGITPSTRYSG</sequence>
<keyword evidence="5" id="KW-0804">Transcription</keyword>
<evidence type="ECO:0000313" key="7">
    <source>
        <dbReference type="EMBL" id="GGI08600.1"/>
    </source>
</evidence>
<proteinExistence type="inferred from homology"/>
<dbReference type="PANTHER" id="PTHR43133">
    <property type="entry name" value="RNA POLYMERASE ECF-TYPE SIGMA FACTO"/>
    <property type="match status" value="1"/>
</dbReference>
<organism evidence="7 8">
    <name type="scientific">Egicoccus halophilus</name>
    <dbReference type="NCBI Taxonomy" id="1670830"/>
    <lineage>
        <taxon>Bacteria</taxon>
        <taxon>Bacillati</taxon>
        <taxon>Actinomycetota</taxon>
        <taxon>Nitriliruptoria</taxon>
        <taxon>Egicoccales</taxon>
        <taxon>Egicoccaceae</taxon>
        <taxon>Egicoccus</taxon>
    </lineage>
</organism>
<dbReference type="InterPro" id="IPR013325">
    <property type="entry name" value="RNA_pol_sigma_r2"/>
</dbReference>
<reference evidence="7" key="1">
    <citation type="journal article" date="2014" name="Int. J. Syst. Evol. Microbiol.">
        <title>Complete genome sequence of Corynebacterium casei LMG S-19264T (=DSM 44701T), isolated from a smear-ripened cheese.</title>
        <authorList>
            <consortium name="US DOE Joint Genome Institute (JGI-PGF)"/>
            <person name="Walter F."/>
            <person name="Albersmeier A."/>
            <person name="Kalinowski J."/>
            <person name="Ruckert C."/>
        </authorList>
    </citation>
    <scope>NUCLEOTIDE SEQUENCE</scope>
    <source>
        <strain evidence="7">CGMCC 1.14988</strain>
    </source>
</reference>
<dbReference type="InterPro" id="IPR013324">
    <property type="entry name" value="RNA_pol_sigma_r3/r4-like"/>
</dbReference>
<dbReference type="Pfam" id="PF04542">
    <property type="entry name" value="Sigma70_r2"/>
    <property type="match status" value="1"/>
</dbReference>
<dbReference type="GO" id="GO:0016987">
    <property type="term" value="F:sigma factor activity"/>
    <property type="evidence" value="ECO:0007669"/>
    <property type="project" value="UniProtKB-KW"/>
</dbReference>
<dbReference type="InterPro" id="IPR039425">
    <property type="entry name" value="RNA_pol_sigma-70-like"/>
</dbReference>
<dbReference type="PANTHER" id="PTHR43133:SF8">
    <property type="entry name" value="RNA POLYMERASE SIGMA FACTOR HI_1459-RELATED"/>
    <property type="match status" value="1"/>
</dbReference>
<dbReference type="NCBIfam" id="TIGR02937">
    <property type="entry name" value="sigma70-ECF"/>
    <property type="match status" value="1"/>
</dbReference>
<comment type="caution">
    <text evidence="7">The sequence shown here is derived from an EMBL/GenBank/DDBJ whole genome shotgun (WGS) entry which is preliminary data.</text>
</comment>
<keyword evidence="2" id="KW-0805">Transcription regulation</keyword>
<evidence type="ECO:0000256" key="4">
    <source>
        <dbReference type="ARBA" id="ARBA00023125"/>
    </source>
</evidence>
<dbReference type="Proteomes" id="UP000650511">
    <property type="component" value="Unassembled WGS sequence"/>
</dbReference>
<reference evidence="7" key="2">
    <citation type="submission" date="2020-09" db="EMBL/GenBank/DDBJ databases">
        <authorList>
            <person name="Sun Q."/>
            <person name="Zhou Y."/>
        </authorList>
    </citation>
    <scope>NUCLEOTIDE SEQUENCE</scope>
    <source>
        <strain evidence="7">CGMCC 1.14988</strain>
    </source>
</reference>
<dbReference type="SUPFAM" id="SSF88946">
    <property type="entry name" value="Sigma2 domain of RNA polymerase sigma factors"/>
    <property type="match status" value="1"/>
</dbReference>
<dbReference type="InterPro" id="IPR007627">
    <property type="entry name" value="RNA_pol_sigma70_r2"/>
</dbReference>
<feature type="domain" description="RNA polymerase sigma-70 region 2" evidence="6">
    <location>
        <begin position="24"/>
        <end position="92"/>
    </location>
</feature>
<evidence type="ECO:0000256" key="2">
    <source>
        <dbReference type="ARBA" id="ARBA00023015"/>
    </source>
</evidence>
<evidence type="ECO:0000313" key="8">
    <source>
        <dbReference type="Proteomes" id="UP000650511"/>
    </source>
</evidence>
<dbReference type="Gene3D" id="1.10.10.10">
    <property type="entry name" value="Winged helix-like DNA-binding domain superfamily/Winged helix DNA-binding domain"/>
    <property type="match status" value="1"/>
</dbReference>
<name>A0A8J3ACF6_9ACTN</name>
<dbReference type="EMBL" id="BMHA01000012">
    <property type="protein sequence ID" value="GGI08600.1"/>
    <property type="molecule type" value="Genomic_DNA"/>
</dbReference>
<dbReference type="GO" id="GO:0006352">
    <property type="term" value="P:DNA-templated transcription initiation"/>
    <property type="evidence" value="ECO:0007669"/>
    <property type="project" value="InterPro"/>
</dbReference>
<evidence type="ECO:0000256" key="5">
    <source>
        <dbReference type="ARBA" id="ARBA00023163"/>
    </source>
</evidence>
<dbReference type="GO" id="GO:0003677">
    <property type="term" value="F:DNA binding"/>
    <property type="evidence" value="ECO:0007669"/>
    <property type="project" value="UniProtKB-KW"/>
</dbReference>
<keyword evidence="3" id="KW-0731">Sigma factor</keyword>
<protein>
    <submittedName>
        <fullName evidence="7">RNA polymerase sigma factor</fullName>
    </submittedName>
</protein>
<accession>A0A8J3ACF6</accession>
<evidence type="ECO:0000259" key="6">
    <source>
        <dbReference type="Pfam" id="PF04542"/>
    </source>
</evidence>
<dbReference type="Gene3D" id="1.10.1740.10">
    <property type="match status" value="1"/>
</dbReference>
<dbReference type="InterPro" id="IPR014284">
    <property type="entry name" value="RNA_pol_sigma-70_dom"/>
</dbReference>
<gene>
    <name evidence="7" type="primary">rpoE</name>
    <name evidence="7" type="ORF">GCM10011354_29890</name>
</gene>
<keyword evidence="4" id="KW-0238">DNA-binding</keyword>
<evidence type="ECO:0000256" key="3">
    <source>
        <dbReference type="ARBA" id="ARBA00023082"/>
    </source>
</evidence>
<comment type="similarity">
    <text evidence="1">Belongs to the sigma-70 factor family. ECF subfamily.</text>
</comment>
<dbReference type="AlphaFoldDB" id="A0A8J3ACF6"/>